<evidence type="ECO:0000256" key="1">
    <source>
        <dbReference type="ARBA" id="ARBA00007626"/>
    </source>
</evidence>
<dbReference type="Gene3D" id="1.25.40.10">
    <property type="entry name" value="Tetratricopeptide repeat domain"/>
    <property type="match status" value="3"/>
</dbReference>
<feature type="repeat" description="PPR" evidence="3">
    <location>
        <begin position="364"/>
        <end position="398"/>
    </location>
</feature>
<sequence length="865" mass="97368">MVMLNIHLSYPISKTHINPSNSRLCSEVHKNGWPIIMINFVILGSSSTVTPPSNRHPIKPFNPSLPRFGPFPSSHSLWNISCTLQSPLTLTNSVHSKLAREFEVAIEGLHHSGVDAELLAKVVLLGIQRNKVRTVIHTLNKLPGLGISLSSHLHGSAFDIIAKECCHMVTSGHIEKAVQFMEVLARFQLSIRELVRPSDVIKRCVLSRNPVLAVRYACLLPHAHILFCNIISEFGRRRDLVSALKAYDAIKNSNNSNMYIYRAIIDTCGLCRDHKKSRYIYEDLLNQKIIPNIYVFNSLMNVNAHDLSYTLNLYQNMQNLGLKPDMTSYNVLLKACCFAGRVDLAKDIYKELKHLESVGQLKLDVFTYSTIIKVFADARLWQMALKIKQDMLSAGVSLNIIAWSSLINACAHAGLVQQSIQLFEEMLLAGCKPNTQCFNIILHACVEACQYDRAFRFFHSWKGQKMLGSFDKGYNSNLEHGGTQNATIVLNGIFNSHILSFAERIPFTPTTTTYNILLKACGTDYHRAKALIKEMQTAGLSPNQISWSILIDICGASGNVEGAIEILKTMVDAGVKPDVIAYTTAIKVCVESKNFQHALTLYEEMKNYEIHPNLVTYNTLLKARTKYGSLHEVQQCLAIYLDMRKAGYRPNDYYLEELIEEWCEGVIQDNREKQGEFSSSNKSELERPQSLLLEKIAVHLLKRVSDILAIDVQGLTKVEARLVILAVLRMVKENYGLGHSVNDDILIIIGATKADENPSEQMLEVQEAIIKLLRNELGLEVLPARTRFALSDTAKLESPNISNLNVEAPTIENALPTKMVFQTRRPADLQRLKVTKKSLYTWLHRKYAINSSSIRTFTNFVPILD</sequence>
<dbReference type="Pfam" id="PF13041">
    <property type="entry name" value="PPR_2"/>
    <property type="match status" value="1"/>
</dbReference>
<dbReference type="InterPro" id="IPR011990">
    <property type="entry name" value="TPR-like_helical_dom_sf"/>
</dbReference>
<dbReference type="Pfam" id="PF13812">
    <property type="entry name" value="PPR_3"/>
    <property type="match status" value="2"/>
</dbReference>
<comment type="similarity">
    <text evidence="1">Belongs to the PPR family. P subfamily.</text>
</comment>
<dbReference type="AlphaFoldDB" id="A0AAN9LJB2"/>
<keyword evidence="6" id="KW-1185">Reference proteome</keyword>
<reference evidence="5 6" key="1">
    <citation type="submission" date="2024-01" db="EMBL/GenBank/DDBJ databases">
        <title>The genomes of 5 underutilized Papilionoideae crops provide insights into root nodulation and disease resistanc.</title>
        <authorList>
            <person name="Jiang F."/>
        </authorList>
    </citation>
    <scope>NUCLEOTIDE SEQUENCE [LARGE SCALE GENOMIC DNA]</scope>
    <source>
        <strain evidence="5">LVBAO_FW01</strain>
        <tissue evidence="5">Leaves</tissue>
    </source>
</reference>
<proteinExistence type="inferred from homology"/>
<evidence type="ECO:0000259" key="4">
    <source>
        <dbReference type="Pfam" id="PF17177"/>
    </source>
</evidence>
<evidence type="ECO:0000256" key="2">
    <source>
        <dbReference type="ARBA" id="ARBA00022737"/>
    </source>
</evidence>
<organism evidence="5 6">
    <name type="scientific">Canavalia gladiata</name>
    <name type="common">Sword bean</name>
    <name type="synonym">Dolichos gladiatus</name>
    <dbReference type="NCBI Taxonomy" id="3824"/>
    <lineage>
        <taxon>Eukaryota</taxon>
        <taxon>Viridiplantae</taxon>
        <taxon>Streptophyta</taxon>
        <taxon>Embryophyta</taxon>
        <taxon>Tracheophyta</taxon>
        <taxon>Spermatophyta</taxon>
        <taxon>Magnoliopsida</taxon>
        <taxon>eudicotyledons</taxon>
        <taxon>Gunneridae</taxon>
        <taxon>Pentapetalae</taxon>
        <taxon>rosids</taxon>
        <taxon>fabids</taxon>
        <taxon>Fabales</taxon>
        <taxon>Fabaceae</taxon>
        <taxon>Papilionoideae</taxon>
        <taxon>50 kb inversion clade</taxon>
        <taxon>NPAAA clade</taxon>
        <taxon>indigoferoid/millettioid clade</taxon>
        <taxon>Phaseoleae</taxon>
        <taxon>Canavalia</taxon>
    </lineage>
</organism>
<evidence type="ECO:0000313" key="6">
    <source>
        <dbReference type="Proteomes" id="UP001367508"/>
    </source>
</evidence>
<evidence type="ECO:0000313" key="5">
    <source>
        <dbReference type="EMBL" id="KAK7337019.1"/>
    </source>
</evidence>
<feature type="domain" description="PROP1-like PPR" evidence="4">
    <location>
        <begin position="234"/>
        <end position="353"/>
    </location>
</feature>
<dbReference type="InterPro" id="IPR033443">
    <property type="entry name" value="PROP1-like_PPR_dom"/>
</dbReference>
<dbReference type="Pfam" id="PF17177">
    <property type="entry name" value="PPR_long"/>
    <property type="match status" value="1"/>
</dbReference>
<dbReference type="PROSITE" id="PS51375">
    <property type="entry name" value="PPR"/>
    <property type="match status" value="6"/>
</dbReference>
<dbReference type="Pfam" id="PF01535">
    <property type="entry name" value="PPR"/>
    <property type="match status" value="1"/>
</dbReference>
<feature type="repeat" description="PPR" evidence="3">
    <location>
        <begin position="613"/>
        <end position="650"/>
    </location>
</feature>
<dbReference type="InterPro" id="IPR002885">
    <property type="entry name" value="PPR_rpt"/>
</dbReference>
<comment type="caution">
    <text evidence="5">The sequence shown here is derived from an EMBL/GenBank/DDBJ whole genome shotgun (WGS) entry which is preliminary data.</text>
</comment>
<feature type="repeat" description="PPR" evidence="3">
    <location>
        <begin position="399"/>
        <end position="433"/>
    </location>
</feature>
<dbReference type="PANTHER" id="PTHR47447">
    <property type="entry name" value="OS03G0856100 PROTEIN"/>
    <property type="match status" value="1"/>
</dbReference>
<protein>
    <recommendedName>
        <fullName evidence="4">PROP1-like PPR domain-containing protein</fullName>
    </recommendedName>
</protein>
<feature type="repeat" description="PPR" evidence="3">
    <location>
        <begin position="578"/>
        <end position="612"/>
    </location>
</feature>
<dbReference type="NCBIfam" id="TIGR00756">
    <property type="entry name" value="PPR"/>
    <property type="match status" value="5"/>
</dbReference>
<dbReference type="Proteomes" id="UP001367508">
    <property type="component" value="Unassembled WGS sequence"/>
</dbReference>
<feature type="repeat" description="PPR" evidence="3">
    <location>
        <begin position="543"/>
        <end position="577"/>
    </location>
</feature>
<evidence type="ECO:0000256" key="3">
    <source>
        <dbReference type="PROSITE-ProRule" id="PRU00708"/>
    </source>
</evidence>
<gene>
    <name evidence="5" type="ORF">VNO77_17576</name>
</gene>
<keyword evidence="2" id="KW-0677">Repeat</keyword>
<dbReference type="PANTHER" id="PTHR47447:SF17">
    <property type="entry name" value="OS12G0638900 PROTEIN"/>
    <property type="match status" value="1"/>
</dbReference>
<feature type="repeat" description="PPR" evidence="3">
    <location>
        <begin position="325"/>
        <end position="355"/>
    </location>
</feature>
<dbReference type="EMBL" id="JAYMYQ010000004">
    <property type="protein sequence ID" value="KAK7337019.1"/>
    <property type="molecule type" value="Genomic_DNA"/>
</dbReference>
<accession>A0AAN9LJB2</accession>
<name>A0AAN9LJB2_CANGL</name>